<keyword evidence="2" id="KW-0472">Membrane</keyword>
<feature type="region of interest" description="Disordered" evidence="1">
    <location>
        <begin position="181"/>
        <end position="264"/>
    </location>
</feature>
<feature type="transmembrane region" description="Helical" evidence="2">
    <location>
        <begin position="31"/>
        <end position="49"/>
    </location>
</feature>
<proteinExistence type="predicted"/>
<feature type="compositionally biased region" description="Low complexity" evidence="1">
    <location>
        <begin position="112"/>
        <end position="125"/>
    </location>
</feature>
<feature type="compositionally biased region" description="Low complexity" evidence="1">
    <location>
        <begin position="187"/>
        <end position="218"/>
    </location>
</feature>
<evidence type="ECO:0000256" key="2">
    <source>
        <dbReference type="SAM" id="Phobius"/>
    </source>
</evidence>
<dbReference type="RefSeq" id="WP_123818765.1">
    <property type="nucleotide sequence ID" value="NZ_RKQG01000001.1"/>
</dbReference>
<name>A0A3N4S3V7_9ACTN</name>
<dbReference type="AlphaFoldDB" id="A0A3N4S3V7"/>
<keyword evidence="2" id="KW-1133">Transmembrane helix</keyword>
<reference evidence="3 4" key="1">
    <citation type="submission" date="2018-11" db="EMBL/GenBank/DDBJ databases">
        <title>Sequencing the genomes of 1000 actinobacteria strains.</title>
        <authorList>
            <person name="Klenk H.-P."/>
        </authorList>
    </citation>
    <scope>NUCLEOTIDE SEQUENCE [LARGE SCALE GENOMIC DNA]</scope>
    <source>
        <strain evidence="3 4">DSM 44781</strain>
    </source>
</reference>
<feature type="transmembrane region" description="Helical" evidence="2">
    <location>
        <begin position="6"/>
        <end position="24"/>
    </location>
</feature>
<comment type="caution">
    <text evidence="3">The sequence shown here is derived from an EMBL/GenBank/DDBJ whole genome shotgun (WGS) entry which is preliminary data.</text>
</comment>
<gene>
    <name evidence="3" type="ORF">EDD38_3574</name>
</gene>
<protein>
    <submittedName>
        <fullName evidence="3">Uncharacterized protein</fullName>
    </submittedName>
</protein>
<dbReference type="EMBL" id="RKQG01000001">
    <property type="protein sequence ID" value="RPE35227.1"/>
    <property type="molecule type" value="Genomic_DNA"/>
</dbReference>
<organism evidence="3 4">
    <name type="scientific">Kitasatospora cineracea</name>
    <dbReference type="NCBI Taxonomy" id="88074"/>
    <lineage>
        <taxon>Bacteria</taxon>
        <taxon>Bacillati</taxon>
        <taxon>Actinomycetota</taxon>
        <taxon>Actinomycetes</taxon>
        <taxon>Kitasatosporales</taxon>
        <taxon>Streptomycetaceae</taxon>
        <taxon>Kitasatospora</taxon>
    </lineage>
</organism>
<keyword evidence="4" id="KW-1185">Reference proteome</keyword>
<keyword evidence="2" id="KW-0812">Transmembrane</keyword>
<evidence type="ECO:0000313" key="3">
    <source>
        <dbReference type="EMBL" id="RPE35227.1"/>
    </source>
</evidence>
<feature type="region of interest" description="Disordered" evidence="1">
    <location>
        <begin position="112"/>
        <end position="140"/>
    </location>
</feature>
<feature type="compositionally biased region" description="Low complexity" evidence="1">
    <location>
        <begin position="226"/>
        <end position="256"/>
    </location>
</feature>
<evidence type="ECO:0000256" key="1">
    <source>
        <dbReference type="SAM" id="MobiDB-lite"/>
    </source>
</evidence>
<feature type="transmembrane region" description="Helical" evidence="2">
    <location>
        <begin position="55"/>
        <end position="74"/>
    </location>
</feature>
<sequence>MSIGYLLLYGALALVALWLTAELLLQHRAPLHWRALALLGFLGVVAGMRTSSLPVIAAGAAAFGLGQVLVTGSVKRGRPVGWSLRRPDGALPGPLAKVPLLAAATGATAAAAAEPEPVAPVGEVGPIEDESADPFDERPDGYEEFQRLDAGVYADDPNAYQVPQQPQYAQQVPQEYGYGQQDHGYAQQEQWAAHQQYQPQFQQPQYQQQPEQQPQLQLIGYDQYGQPVYQDPYTQQQYQQPWIPQQPQPQQQSPDQNWYYQQQY</sequence>
<evidence type="ECO:0000313" key="4">
    <source>
        <dbReference type="Proteomes" id="UP000266906"/>
    </source>
</evidence>
<dbReference type="Proteomes" id="UP000266906">
    <property type="component" value="Unassembled WGS sequence"/>
</dbReference>
<accession>A0A3N4S3V7</accession>